<dbReference type="InterPro" id="IPR011701">
    <property type="entry name" value="MFS"/>
</dbReference>
<dbReference type="GO" id="GO:0005886">
    <property type="term" value="C:plasma membrane"/>
    <property type="evidence" value="ECO:0007669"/>
    <property type="project" value="UniProtKB-SubCell"/>
</dbReference>
<feature type="transmembrane region" description="Helical" evidence="8">
    <location>
        <begin position="398"/>
        <end position="422"/>
    </location>
</feature>
<dbReference type="Gene3D" id="1.20.1720.10">
    <property type="entry name" value="Multidrug resistance protein D"/>
    <property type="match status" value="1"/>
</dbReference>
<feature type="region of interest" description="Disordered" evidence="7">
    <location>
        <begin position="1"/>
        <end position="32"/>
    </location>
</feature>
<keyword evidence="6 8" id="KW-0472">Membrane</keyword>
<feature type="transmembrane region" description="Helical" evidence="8">
    <location>
        <begin position="225"/>
        <end position="244"/>
    </location>
</feature>
<dbReference type="Pfam" id="PF07690">
    <property type="entry name" value="MFS_1"/>
    <property type="match status" value="1"/>
</dbReference>
<dbReference type="PRINTS" id="PR01036">
    <property type="entry name" value="TCRTETB"/>
</dbReference>
<keyword evidence="2" id="KW-0813">Transport</keyword>
<dbReference type="PANTHER" id="PTHR42718:SF46">
    <property type="entry name" value="BLR6921 PROTEIN"/>
    <property type="match status" value="1"/>
</dbReference>
<feature type="transmembrane region" description="Helical" evidence="8">
    <location>
        <begin position="105"/>
        <end position="128"/>
    </location>
</feature>
<feature type="transmembrane region" description="Helical" evidence="8">
    <location>
        <begin position="489"/>
        <end position="511"/>
    </location>
</feature>
<evidence type="ECO:0000256" key="7">
    <source>
        <dbReference type="SAM" id="MobiDB-lite"/>
    </source>
</evidence>
<name>A0A510UW37_9CELL</name>
<keyword evidence="3" id="KW-1003">Cell membrane</keyword>
<reference evidence="10 11" key="1">
    <citation type="submission" date="2019-07" db="EMBL/GenBank/DDBJ databases">
        <title>Whole genome shotgun sequence of Cellulomonas persica NBRC 101101.</title>
        <authorList>
            <person name="Hosoyama A."/>
            <person name="Uohara A."/>
            <person name="Ohji S."/>
            <person name="Ichikawa N."/>
        </authorList>
    </citation>
    <scope>NUCLEOTIDE SEQUENCE [LARGE SCALE GENOMIC DNA]</scope>
    <source>
        <strain evidence="10 11">NBRC 101101</strain>
    </source>
</reference>
<dbReference type="InterPro" id="IPR005829">
    <property type="entry name" value="Sugar_transporter_CS"/>
</dbReference>
<evidence type="ECO:0000256" key="1">
    <source>
        <dbReference type="ARBA" id="ARBA00004651"/>
    </source>
</evidence>
<evidence type="ECO:0000256" key="4">
    <source>
        <dbReference type="ARBA" id="ARBA00022692"/>
    </source>
</evidence>
<dbReference type="Gene3D" id="1.20.1250.20">
    <property type="entry name" value="MFS general substrate transporter like domains"/>
    <property type="match status" value="1"/>
</dbReference>
<keyword evidence="4 8" id="KW-0812">Transmembrane</keyword>
<organism evidence="10 11">
    <name type="scientific">Cellulomonas persica</name>
    <dbReference type="NCBI Taxonomy" id="76861"/>
    <lineage>
        <taxon>Bacteria</taxon>
        <taxon>Bacillati</taxon>
        <taxon>Actinomycetota</taxon>
        <taxon>Actinomycetes</taxon>
        <taxon>Micrococcales</taxon>
        <taxon>Cellulomonadaceae</taxon>
        <taxon>Cellulomonas</taxon>
    </lineage>
</organism>
<feature type="compositionally biased region" description="Low complexity" evidence="7">
    <location>
        <begin position="1"/>
        <end position="27"/>
    </location>
</feature>
<feature type="domain" description="Major facilitator superfamily (MFS) profile" evidence="9">
    <location>
        <begin position="39"/>
        <end position="513"/>
    </location>
</feature>
<feature type="transmembrane region" description="Helical" evidence="8">
    <location>
        <begin position="39"/>
        <end position="63"/>
    </location>
</feature>
<evidence type="ECO:0000256" key="3">
    <source>
        <dbReference type="ARBA" id="ARBA00022475"/>
    </source>
</evidence>
<evidence type="ECO:0000313" key="11">
    <source>
        <dbReference type="Proteomes" id="UP000321386"/>
    </source>
</evidence>
<dbReference type="CDD" id="cd17321">
    <property type="entry name" value="MFS_MMR_MDR_like"/>
    <property type="match status" value="1"/>
</dbReference>
<feature type="transmembrane region" description="Helical" evidence="8">
    <location>
        <begin position="306"/>
        <end position="329"/>
    </location>
</feature>
<accession>A0A510UW37</accession>
<dbReference type="Proteomes" id="UP000321386">
    <property type="component" value="Unassembled WGS sequence"/>
</dbReference>
<dbReference type="InterPro" id="IPR036259">
    <property type="entry name" value="MFS_trans_sf"/>
</dbReference>
<evidence type="ECO:0000256" key="6">
    <source>
        <dbReference type="ARBA" id="ARBA00023136"/>
    </source>
</evidence>
<dbReference type="PROSITE" id="PS00216">
    <property type="entry name" value="SUGAR_TRANSPORT_1"/>
    <property type="match status" value="1"/>
</dbReference>
<evidence type="ECO:0000313" key="10">
    <source>
        <dbReference type="EMBL" id="GEK18903.1"/>
    </source>
</evidence>
<feature type="transmembrane region" description="Helical" evidence="8">
    <location>
        <begin position="75"/>
        <end position="93"/>
    </location>
</feature>
<keyword evidence="5 8" id="KW-1133">Transmembrane helix</keyword>
<proteinExistence type="predicted"/>
<dbReference type="OrthoDB" id="4080117at2"/>
<protein>
    <submittedName>
        <fullName evidence="10">MFS transporter</fullName>
    </submittedName>
</protein>
<gene>
    <name evidence="10" type="ORF">CPE01_26360</name>
</gene>
<feature type="transmembrane region" description="Helical" evidence="8">
    <location>
        <begin position="192"/>
        <end position="213"/>
    </location>
</feature>
<feature type="transmembrane region" description="Helical" evidence="8">
    <location>
        <begin position="165"/>
        <end position="186"/>
    </location>
</feature>
<evidence type="ECO:0000256" key="5">
    <source>
        <dbReference type="ARBA" id="ARBA00022989"/>
    </source>
</evidence>
<comment type="caution">
    <text evidence="10">The sequence shown here is derived from an EMBL/GenBank/DDBJ whole genome shotgun (WGS) entry which is preliminary data.</text>
</comment>
<dbReference type="GO" id="GO:0022857">
    <property type="term" value="F:transmembrane transporter activity"/>
    <property type="evidence" value="ECO:0007669"/>
    <property type="project" value="InterPro"/>
</dbReference>
<dbReference type="PANTHER" id="PTHR42718">
    <property type="entry name" value="MAJOR FACILITATOR SUPERFAMILY MULTIDRUG TRANSPORTER MFSC"/>
    <property type="match status" value="1"/>
</dbReference>
<dbReference type="AlphaFoldDB" id="A0A510UW37"/>
<feature type="transmembrane region" description="Helical" evidence="8">
    <location>
        <begin position="341"/>
        <end position="362"/>
    </location>
</feature>
<dbReference type="RefSeq" id="WP_146807294.1">
    <property type="nucleotide sequence ID" value="NZ_BJUA01000014.1"/>
</dbReference>
<evidence type="ECO:0000256" key="2">
    <source>
        <dbReference type="ARBA" id="ARBA00022448"/>
    </source>
</evidence>
<feature type="transmembrane region" description="Helical" evidence="8">
    <location>
        <begin position="134"/>
        <end position="153"/>
    </location>
</feature>
<dbReference type="InterPro" id="IPR020846">
    <property type="entry name" value="MFS_dom"/>
</dbReference>
<dbReference type="SUPFAM" id="SSF103473">
    <property type="entry name" value="MFS general substrate transporter"/>
    <property type="match status" value="1"/>
</dbReference>
<feature type="transmembrane region" description="Helical" evidence="8">
    <location>
        <begin position="369"/>
        <end position="386"/>
    </location>
</feature>
<evidence type="ECO:0000259" key="9">
    <source>
        <dbReference type="PROSITE" id="PS50850"/>
    </source>
</evidence>
<sequence length="525" mass="54010">MTDHPTPAGAATGAATGVVTGADPTGAPGLEPDPRRWRILGVIAITQLMLVLDGSIMNIALPSAAEELRIADNDLQWAITAYTLAFGGLLLLGGRVADYLGRKRAMLIGLVGFAVASAIGGAATNAGMLFGARALQGVFGALLAPAALALVTVTFTEPRERAKAFGVFGAISGGGAAIGLIAGGALTEFLDWRWCLFVNLPIALVTAFVGARVLRESKAHGDTRFDIPGALLSTFGLLALVYGFTEAARRVTAPDGTVTTVGWTDPLVVGLLVAAVVLLTAFVLLERKVRNPLLPLRIVLDRNRGGSYAIFLLIGAGLMSMFLFMTLYFQYVMGYEPLRAGFAFLPFSLVLIVFAGVVARLLPQVGPKPLMVTGLVLATVAMLLLTRTQPDSDYWTTVFPALVVLSLGMAMVFIPVSSTALVGVGGHDAGVASAMLNTSQQVGASLGIALLNTLALAAASDKLTSLVAGGADPAAPATQATASVAGYHVAFLAGAVMFVIALLIAATVIAARRDDLPTEGAAVAA</sequence>
<keyword evidence="11" id="KW-1185">Reference proteome</keyword>
<feature type="transmembrane region" description="Helical" evidence="8">
    <location>
        <begin position="267"/>
        <end position="285"/>
    </location>
</feature>
<comment type="subcellular location">
    <subcellularLocation>
        <location evidence="1">Cell membrane</location>
        <topology evidence="1">Multi-pass membrane protein</topology>
    </subcellularLocation>
</comment>
<dbReference type="EMBL" id="BJUA01000014">
    <property type="protein sequence ID" value="GEK18903.1"/>
    <property type="molecule type" value="Genomic_DNA"/>
</dbReference>
<dbReference type="PROSITE" id="PS50850">
    <property type="entry name" value="MFS"/>
    <property type="match status" value="1"/>
</dbReference>
<evidence type="ECO:0000256" key="8">
    <source>
        <dbReference type="SAM" id="Phobius"/>
    </source>
</evidence>